<sequence length="70" mass="8044">MLLQKGKVHLKLVKTKEPCYYKGLGFALNLKHPVKLIWRPSIRKSIWRFLLPRTGEYSSSSGTIKNGQDS</sequence>
<comment type="caution">
    <text evidence="1">The sequence shown here is derived from an EMBL/GenBank/DDBJ whole genome shotgun (WGS) entry which is preliminary data.</text>
</comment>
<keyword evidence="2" id="KW-1185">Reference proteome</keyword>
<evidence type="ECO:0000313" key="1">
    <source>
        <dbReference type="EMBL" id="KAI3675387.1"/>
    </source>
</evidence>
<dbReference type="EMBL" id="CM042046">
    <property type="protein sequence ID" value="KAI3675387.1"/>
    <property type="molecule type" value="Genomic_DNA"/>
</dbReference>
<gene>
    <name evidence="1" type="ORF">L1987_84977</name>
</gene>
<accession>A0ACB8XV46</accession>
<name>A0ACB8XV46_9ASTR</name>
<organism evidence="1 2">
    <name type="scientific">Smallanthus sonchifolius</name>
    <dbReference type="NCBI Taxonomy" id="185202"/>
    <lineage>
        <taxon>Eukaryota</taxon>
        <taxon>Viridiplantae</taxon>
        <taxon>Streptophyta</taxon>
        <taxon>Embryophyta</taxon>
        <taxon>Tracheophyta</taxon>
        <taxon>Spermatophyta</taxon>
        <taxon>Magnoliopsida</taxon>
        <taxon>eudicotyledons</taxon>
        <taxon>Gunneridae</taxon>
        <taxon>Pentapetalae</taxon>
        <taxon>asterids</taxon>
        <taxon>campanulids</taxon>
        <taxon>Asterales</taxon>
        <taxon>Asteraceae</taxon>
        <taxon>Asteroideae</taxon>
        <taxon>Heliantheae alliance</taxon>
        <taxon>Millerieae</taxon>
        <taxon>Smallanthus</taxon>
    </lineage>
</organism>
<reference evidence="2" key="1">
    <citation type="journal article" date="2022" name="Mol. Ecol. Resour.">
        <title>The genomes of chicory, endive, great burdock and yacon provide insights into Asteraceae palaeo-polyploidization history and plant inulin production.</title>
        <authorList>
            <person name="Fan W."/>
            <person name="Wang S."/>
            <person name="Wang H."/>
            <person name="Wang A."/>
            <person name="Jiang F."/>
            <person name="Liu H."/>
            <person name="Zhao H."/>
            <person name="Xu D."/>
            <person name="Zhang Y."/>
        </authorList>
    </citation>
    <scope>NUCLEOTIDE SEQUENCE [LARGE SCALE GENOMIC DNA]</scope>
    <source>
        <strain evidence="2">cv. Yunnan</strain>
    </source>
</reference>
<evidence type="ECO:0000313" key="2">
    <source>
        <dbReference type="Proteomes" id="UP001056120"/>
    </source>
</evidence>
<reference evidence="1 2" key="2">
    <citation type="journal article" date="2022" name="Mol. Ecol. Resour.">
        <title>The genomes of chicory, endive, great burdock and yacon provide insights into Asteraceae paleo-polyploidization history and plant inulin production.</title>
        <authorList>
            <person name="Fan W."/>
            <person name="Wang S."/>
            <person name="Wang H."/>
            <person name="Wang A."/>
            <person name="Jiang F."/>
            <person name="Liu H."/>
            <person name="Zhao H."/>
            <person name="Xu D."/>
            <person name="Zhang Y."/>
        </authorList>
    </citation>
    <scope>NUCLEOTIDE SEQUENCE [LARGE SCALE GENOMIC DNA]</scope>
    <source>
        <strain evidence="2">cv. Yunnan</strain>
        <tissue evidence="1">Leaves</tissue>
    </source>
</reference>
<dbReference type="Proteomes" id="UP001056120">
    <property type="component" value="Linkage Group LG29"/>
</dbReference>
<proteinExistence type="predicted"/>
<protein>
    <submittedName>
        <fullName evidence="1">Uncharacterized protein</fullName>
    </submittedName>
</protein>